<dbReference type="InterPro" id="IPR037066">
    <property type="entry name" value="Plug_dom_sf"/>
</dbReference>
<dbReference type="SUPFAM" id="SSF56935">
    <property type="entry name" value="Porins"/>
    <property type="match status" value="1"/>
</dbReference>
<dbReference type="Pfam" id="PF07715">
    <property type="entry name" value="Plug"/>
    <property type="match status" value="1"/>
</dbReference>
<sequence length="730" mass="79853">MDRRVGVCVKLCTGTASGLLMLAAATAAAAQEGGNGGTIALDPVVVSGGTGTSPVTGYVAKKTTAGSKTDTPIEKVPQSVTVIGRDQLEARQPQKLDEVFYYTPGVTGAPYGYDPRTNWVFIRGFDASQTGIFLDGLPLYQYAFGSFYVDPYALERVEVLRGPSSVLYGGGNLGGILNLVSKRPSDEPLRRIEAGVNSWGQASTGFDLGGRIDEAGVWTYRLTGRIAGGGYETDKARGFQGFIAPALTYKPNDATSLTLLANYTNMDLDHTGGFLPYYGTVKPTRFGRIPRDFYSAEPSDDMYRRSQAMIGYQFKHDFNDAWTFRQNVRYAYLDTRERYAYPYGYYNPDAAYGGGNPLPLTPGNELYRTGFAHHTTANTFSADNQLEGRFDTGPLAHDLLFGLDYKYYAINQMQGLFNATPISPTDPVYGAPQGGVVTPYLRQKYTMHQLGAYLQDQISFADNWLLTLNGRYDRVWTDSTASVGNANFNGVEGAFSGRAGLSYAFANGITPYVSISRGFNPVIGSNFAGQPFKAETGVQYEAGVKYRPTFFDGLITAAYYDLTKQNVVTPDTAHPFFSNQLGEVRSRGFEFEVQANVTDALKMTAAFTASQIRIEKDTDPTVVGKRPNVVPETTASLWADYTFQEGILQNLGLQGGIRYIGSSYADNQNLYKVPAVTLVDLGMHYKYKAWDLALNVNNVFDKRYVAGCSGIYGCNYGAGRVATLKASYTW</sequence>
<dbReference type="Gene3D" id="2.40.170.20">
    <property type="entry name" value="TonB-dependent receptor, beta-barrel domain"/>
    <property type="match status" value="1"/>
</dbReference>
<evidence type="ECO:0000256" key="14">
    <source>
        <dbReference type="PROSITE-ProRule" id="PRU01360"/>
    </source>
</evidence>
<keyword evidence="10 15" id="KW-0798">TonB box</keyword>
<dbReference type="NCBIfam" id="TIGR01783">
    <property type="entry name" value="TonB-siderophor"/>
    <property type="match status" value="1"/>
</dbReference>
<keyword evidence="3 14" id="KW-0813">Transport</keyword>
<evidence type="ECO:0000256" key="9">
    <source>
        <dbReference type="ARBA" id="ARBA00023065"/>
    </source>
</evidence>
<dbReference type="AlphaFoldDB" id="A0A2S9Q8K2"/>
<keyword evidence="13 14" id="KW-0998">Cell outer membrane</keyword>
<feature type="domain" description="TonB-dependent receptor plug" evidence="18">
    <location>
        <begin position="73"/>
        <end position="176"/>
    </location>
</feature>
<keyword evidence="8" id="KW-0408">Iron</keyword>
<keyword evidence="5" id="KW-0410">Iron transport</keyword>
<dbReference type="GO" id="GO:0009279">
    <property type="term" value="C:cell outer membrane"/>
    <property type="evidence" value="ECO:0007669"/>
    <property type="project" value="UniProtKB-SubCell"/>
</dbReference>
<comment type="subcellular location">
    <subcellularLocation>
        <location evidence="1 14">Cell outer membrane</location>
        <topology evidence="1 14">Multi-pass membrane protein</topology>
    </subcellularLocation>
</comment>
<evidence type="ECO:0000256" key="15">
    <source>
        <dbReference type="RuleBase" id="RU003357"/>
    </source>
</evidence>
<dbReference type="InterPro" id="IPR039426">
    <property type="entry name" value="TonB-dep_rcpt-like"/>
</dbReference>
<feature type="chain" id="PRO_5015622913" evidence="16">
    <location>
        <begin position="30"/>
        <end position="730"/>
    </location>
</feature>
<keyword evidence="11 14" id="KW-0472">Membrane</keyword>
<evidence type="ECO:0000259" key="18">
    <source>
        <dbReference type="Pfam" id="PF07715"/>
    </source>
</evidence>
<evidence type="ECO:0000256" key="10">
    <source>
        <dbReference type="ARBA" id="ARBA00023077"/>
    </source>
</evidence>
<evidence type="ECO:0000256" key="7">
    <source>
        <dbReference type="ARBA" id="ARBA00022729"/>
    </source>
</evidence>
<evidence type="ECO:0000256" key="8">
    <source>
        <dbReference type="ARBA" id="ARBA00023004"/>
    </source>
</evidence>
<feature type="signal peptide" evidence="16">
    <location>
        <begin position="1"/>
        <end position="29"/>
    </location>
</feature>
<evidence type="ECO:0000256" key="2">
    <source>
        <dbReference type="ARBA" id="ARBA00009810"/>
    </source>
</evidence>
<dbReference type="PANTHER" id="PTHR32552">
    <property type="entry name" value="FERRICHROME IRON RECEPTOR-RELATED"/>
    <property type="match status" value="1"/>
</dbReference>
<accession>A0A2S9Q8K2</accession>
<evidence type="ECO:0000313" key="19">
    <source>
        <dbReference type="EMBL" id="PRH85688.1"/>
    </source>
</evidence>
<dbReference type="GO" id="GO:0015344">
    <property type="term" value="F:siderophore uptake transmembrane transporter activity"/>
    <property type="evidence" value="ECO:0007669"/>
    <property type="project" value="TreeGrafter"/>
</dbReference>
<protein>
    <submittedName>
        <fullName evidence="19">TonB-dependent siderophore receptor</fullName>
    </submittedName>
</protein>
<keyword evidence="20" id="KW-1185">Reference proteome</keyword>
<dbReference type="Pfam" id="PF00593">
    <property type="entry name" value="TonB_dep_Rec_b-barrel"/>
    <property type="match status" value="1"/>
</dbReference>
<proteinExistence type="inferred from homology"/>
<dbReference type="FunFam" id="2.40.170.20:FF:000005">
    <property type="entry name" value="TonB-dependent siderophore receptor"/>
    <property type="match status" value="1"/>
</dbReference>
<dbReference type="EMBL" id="PUEJ01000007">
    <property type="protein sequence ID" value="PRH85688.1"/>
    <property type="molecule type" value="Genomic_DNA"/>
</dbReference>
<dbReference type="CDD" id="cd01347">
    <property type="entry name" value="ligand_gated_channel"/>
    <property type="match status" value="1"/>
</dbReference>
<evidence type="ECO:0000313" key="20">
    <source>
        <dbReference type="Proteomes" id="UP000237682"/>
    </source>
</evidence>
<name>A0A2S9Q8K2_9HYPH</name>
<evidence type="ECO:0000256" key="4">
    <source>
        <dbReference type="ARBA" id="ARBA00022452"/>
    </source>
</evidence>
<reference evidence="19 20" key="1">
    <citation type="submission" date="2018-02" db="EMBL/GenBank/DDBJ databases">
        <title>Whole genome sequencing of endophytic bacterium.</title>
        <authorList>
            <person name="Eedara R."/>
            <person name="Podile A.R."/>
        </authorList>
    </citation>
    <scope>NUCLEOTIDE SEQUENCE [LARGE SCALE GENOMIC DNA]</scope>
    <source>
        <strain evidence="19 20">RP1T</strain>
    </source>
</reference>
<evidence type="ECO:0000259" key="17">
    <source>
        <dbReference type="Pfam" id="PF00593"/>
    </source>
</evidence>
<dbReference type="PANTHER" id="PTHR32552:SF68">
    <property type="entry name" value="FERRICHROME OUTER MEMBRANE TRANSPORTER_PHAGE RECEPTOR"/>
    <property type="match status" value="1"/>
</dbReference>
<dbReference type="OrthoDB" id="9760333at2"/>
<keyword evidence="6 14" id="KW-0812">Transmembrane</keyword>
<dbReference type="Gene3D" id="2.170.130.10">
    <property type="entry name" value="TonB-dependent receptor, plug domain"/>
    <property type="match status" value="1"/>
</dbReference>
<feature type="domain" description="TonB-dependent receptor-like beta-barrel" evidence="17">
    <location>
        <begin position="251"/>
        <end position="699"/>
    </location>
</feature>
<dbReference type="InterPro" id="IPR010105">
    <property type="entry name" value="TonB_sidphr_rcpt"/>
</dbReference>
<comment type="similarity">
    <text evidence="2 14 15">Belongs to the TonB-dependent receptor family.</text>
</comment>
<keyword evidence="7 16" id="KW-0732">Signal</keyword>
<evidence type="ECO:0000256" key="13">
    <source>
        <dbReference type="ARBA" id="ARBA00023237"/>
    </source>
</evidence>
<gene>
    <name evidence="19" type="ORF">C5L14_19180</name>
</gene>
<keyword evidence="4 14" id="KW-1134">Transmembrane beta strand</keyword>
<evidence type="ECO:0000256" key="12">
    <source>
        <dbReference type="ARBA" id="ARBA00023170"/>
    </source>
</evidence>
<evidence type="ECO:0000256" key="3">
    <source>
        <dbReference type="ARBA" id="ARBA00022448"/>
    </source>
</evidence>
<organism evidence="19 20">
    <name type="scientific">Labrys okinawensis</name>
    <dbReference type="NCBI Taxonomy" id="346911"/>
    <lineage>
        <taxon>Bacteria</taxon>
        <taxon>Pseudomonadati</taxon>
        <taxon>Pseudomonadota</taxon>
        <taxon>Alphaproteobacteria</taxon>
        <taxon>Hyphomicrobiales</taxon>
        <taxon>Xanthobacteraceae</taxon>
        <taxon>Labrys</taxon>
    </lineage>
</organism>
<evidence type="ECO:0000256" key="16">
    <source>
        <dbReference type="SAM" id="SignalP"/>
    </source>
</evidence>
<dbReference type="GO" id="GO:0038023">
    <property type="term" value="F:signaling receptor activity"/>
    <property type="evidence" value="ECO:0007669"/>
    <property type="project" value="InterPro"/>
</dbReference>
<dbReference type="NCBIfam" id="NF010651">
    <property type="entry name" value="PRK14050.1"/>
    <property type="match status" value="1"/>
</dbReference>
<evidence type="ECO:0000256" key="11">
    <source>
        <dbReference type="ARBA" id="ARBA00023136"/>
    </source>
</evidence>
<dbReference type="InterPro" id="IPR036942">
    <property type="entry name" value="Beta-barrel_TonB_sf"/>
</dbReference>
<dbReference type="FunFam" id="2.170.130.10:FF:000001">
    <property type="entry name" value="Catecholate siderophore TonB-dependent receptor"/>
    <property type="match status" value="1"/>
</dbReference>
<evidence type="ECO:0000256" key="1">
    <source>
        <dbReference type="ARBA" id="ARBA00004571"/>
    </source>
</evidence>
<keyword evidence="12 19" id="KW-0675">Receptor</keyword>
<dbReference type="InterPro" id="IPR000531">
    <property type="entry name" value="Beta-barrel_TonB"/>
</dbReference>
<dbReference type="InterPro" id="IPR012910">
    <property type="entry name" value="Plug_dom"/>
</dbReference>
<evidence type="ECO:0000256" key="6">
    <source>
        <dbReference type="ARBA" id="ARBA00022692"/>
    </source>
</evidence>
<dbReference type="Proteomes" id="UP000237682">
    <property type="component" value="Unassembled WGS sequence"/>
</dbReference>
<dbReference type="GO" id="GO:0015891">
    <property type="term" value="P:siderophore transport"/>
    <property type="evidence" value="ECO:0007669"/>
    <property type="project" value="InterPro"/>
</dbReference>
<dbReference type="PROSITE" id="PS52016">
    <property type="entry name" value="TONB_DEPENDENT_REC_3"/>
    <property type="match status" value="1"/>
</dbReference>
<comment type="caution">
    <text evidence="19">The sequence shown here is derived from an EMBL/GenBank/DDBJ whole genome shotgun (WGS) entry which is preliminary data.</text>
</comment>
<evidence type="ECO:0000256" key="5">
    <source>
        <dbReference type="ARBA" id="ARBA00022496"/>
    </source>
</evidence>
<keyword evidence="9" id="KW-0406">Ion transport</keyword>